<comment type="caution">
    <text evidence="2">The sequence shown here is derived from an EMBL/GenBank/DDBJ whole genome shotgun (WGS) entry which is preliminary data.</text>
</comment>
<feature type="transmembrane region" description="Helical" evidence="1">
    <location>
        <begin position="153"/>
        <end position="173"/>
    </location>
</feature>
<keyword evidence="1" id="KW-1133">Transmembrane helix</keyword>
<reference evidence="2" key="1">
    <citation type="submission" date="2018-07" db="EMBL/GenBank/DDBJ databases">
        <authorList>
            <consortium name="PulseNet: The National Subtyping Network for Foodborne Disease Surveillance"/>
            <person name="Tarr C.L."/>
            <person name="Trees E."/>
            <person name="Katz L.S."/>
            <person name="Carleton-Romer H.A."/>
            <person name="Stroika S."/>
            <person name="Kucerova Z."/>
            <person name="Roache K.F."/>
            <person name="Sabol A.L."/>
            <person name="Besser J."/>
            <person name="Gerner-Smidt P."/>
        </authorList>
    </citation>
    <scope>NUCLEOTIDE SEQUENCE</scope>
    <source>
        <strain evidence="2">PNUSAS008615</strain>
    </source>
</reference>
<evidence type="ECO:0000313" key="2">
    <source>
        <dbReference type="EMBL" id="EDH7457900.1"/>
    </source>
</evidence>
<dbReference type="EMBL" id="AAMIRF010000043">
    <property type="protein sequence ID" value="EDH7457900.1"/>
    <property type="molecule type" value="Genomic_DNA"/>
</dbReference>
<evidence type="ECO:0000256" key="1">
    <source>
        <dbReference type="SAM" id="Phobius"/>
    </source>
</evidence>
<accession>A0A635JBE2</accession>
<feature type="transmembrane region" description="Helical" evidence="1">
    <location>
        <begin position="74"/>
        <end position="97"/>
    </location>
</feature>
<sequence>MMKKRDAIFLSLLIGKRLIALAALILAVLSTFHYIPNVLLDIVIPHINSVMDIDPIPNRFSDINVGINFTFLPYLFLIFICYPFNFILVSTLISAGGDLVELLAIRRELGVIGFKKYKAFAAIKRKRIEGIYDAQERRRAYKEKRREAMKRKYGGSDSGAGALLAGILLGMFLS</sequence>
<proteinExistence type="predicted"/>
<keyword evidence="1" id="KW-0812">Transmembrane</keyword>
<organism evidence="2">
    <name type="scientific">Salmonella diarizonae</name>
    <dbReference type="NCBI Taxonomy" id="59204"/>
    <lineage>
        <taxon>Bacteria</taxon>
        <taxon>Pseudomonadati</taxon>
        <taxon>Pseudomonadota</taxon>
        <taxon>Gammaproteobacteria</taxon>
        <taxon>Enterobacterales</taxon>
        <taxon>Enterobacteriaceae</taxon>
        <taxon>Salmonella</taxon>
    </lineage>
</organism>
<gene>
    <name evidence="2" type="ORF">B4V94_21245</name>
</gene>
<dbReference type="AlphaFoldDB" id="A0A635JBE2"/>
<name>A0A635JBE2_SALDZ</name>
<keyword evidence="1" id="KW-0472">Membrane</keyword>
<protein>
    <submittedName>
        <fullName evidence="2">Uncharacterized protein</fullName>
    </submittedName>
</protein>